<keyword evidence="4" id="KW-1185">Reference proteome</keyword>
<evidence type="ECO:0000259" key="2">
    <source>
        <dbReference type="Pfam" id="PF04892"/>
    </source>
</evidence>
<dbReference type="EMBL" id="JACIFH010000001">
    <property type="protein sequence ID" value="MBB4140120.1"/>
    <property type="molecule type" value="Genomic_DNA"/>
</dbReference>
<feature type="transmembrane region" description="Helical" evidence="1">
    <location>
        <begin position="12"/>
        <end position="31"/>
    </location>
</feature>
<gene>
    <name evidence="3" type="ORF">BKA10_001914</name>
</gene>
<keyword evidence="1" id="KW-0812">Transmembrane</keyword>
<protein>
    <submittedName>
        <fullName evidence="3">VanZ family protein</fullName>
    </submittedName>
</protein>
<dbReference type="AlphaFoldDB" id="A0AA40SPP2"/>
<evidence type="ECO:0000313" key="3">
    <source>
        <dbReference type="EMBL" id="MBB4140120.1"/>
    </source>
</evidence>
<organism evidence="3 4">
    <name type="scientific">Microbacterium invictum</name>
    <dbReference type="NCBI Taxonomy" id="515415"/>
    <lineage>
        <taxon>Bacteria</taxon>
        <taxon>Bacillati</taxon>
        <taxon>Actinomycetota</taxon>
        <taxon>Actinomycetes</taxon>
        <taxon>Micrococcales</taxon>
        <taxon>Microbacteriaceae</taxon>
        <taxon>Microbacterium</taxon>
    </lineage>
</organism>
<proteinExistence type="predicted"/>
<sequence length="165" mass="17917">MPAPSTSGPRHALVWMLALGYGGFLAFVVFWPSPIDQPVAGLIDRVIAELHERGVPGFVDYAFIEFTANIALFIPVGLLFGLALPMTWWAAMFLLGPVLSGMIELIQMTVLSARYATVSDLIANSVGATIGVLLVLILRAVVAQRDDRVIERYEFERGADARVSA</sequence>
<feature type="transmembrane region" description="Helical" evidence="1">
    <location>
        <begin position="121"/>
        <end position="142"/>
    </location>
</feature>
<feature type="domain" description="VanZ-like" evidence="2">
    <location>
        <begin position="21"/>
        <end position="138"/>
    </location>
</feature>
<dbReference type="Proteomes" id="UP000549113">
    <property type="component" value="Unassembled WGS sequence"/>
</dbReference>
<reference evidence="3 4" key="1">
    <citation type="submission" date="2020-08" db="EMBL/GenBank/DDBJ databases">
        <title>Sequencing the genomes of 1000 actinobacteria strains.</title>
        <authorList>
            <person name="Klenk H.-P."/>
        </authorList>
    </citation>
    <scope>NUCLEOTIDE SEQUENCE [LARGE SCALE GENOMIC DNA]</scope>
    <source>
        <strain evidence="3 4">DSM 19600</strain>
    </source>
</reference>
<accession>A0AA40SPP2</accession>
<keyword evidence="1" id="KW-0472">Membrane</keyword>
<name>A0AA40SPP2_9MICO</name>
<evidence type="ECO:0000256" key="1">
    <source>
        <dbReference type="SAM" id="Phobius"/>
    </source>
</evidence>
<dbReference type="InterPro" id="IPR006976">
    <property type="entry name" value="VanZ-like"/>
</dbReference>
<evidence type="ECO:0000313" key="4">
    <source>
        <dbReference type="Proteomes" id="UP000549113"/>
    </source>
</evidence>
<comment type="caution">
    <text evidence="3">The sequence shown here is derived from an EMBL/GenBank/DDBJ whole genome shotgun (WGS) entry which is preliminary data.</text>
</comment>
<dbReference type="Pfam" id="PF04892">
    <property type="entry name" value="VanZ"/>
    <property type="match status" value="1"/>
</dbReference>
<feature type="transmembrane region" description="Helical" evidence="1">
    <location>
        <begin position="91"/>
        <end position="115"/>
    </location>
</feature>
<keyword evidence="1" id="KW-1133">Transmembrane helix</keyword>
<feature type="transmembrane region" description="Helical" evidence="1">
    <location>
        <begin position="61"/>
        <end position="84"/>
    </location>
</feature>
<dbReference type="RefSeq" id="WP_183499699.1">
    <property type="nucleotide sequence ID" value="NZ_BAABCO010000002.1"/>
</dbReference>